<feature type="domain" description="DJ-1/PfpI" evidence="3">
    <location>
        <begin position="43"/>
        <end position="254"/>
    </location>
</feature>
<evidence type="ECO:0000313" key="5">
    <source>
        <dbReference type="Proteomes" id="UP000076738"/>
    </source>
</evidence>
<dbReference type="Proteomes" id="UP000076738">
    <property type="component" value="Unassembled WGS sequence"/>
</dbReference>
<dbReference type="OrthoDB" id="543156at2759"/>
<gene>
    <name evidence="4" type="ORF">CALVIDRAFT_514524</name>
</gene>
<dbReference type="EC" id="4.2.1.130" evidence="1"/>
<dbReference type="EMBL" id="KV417283">
    <property type="protein sequence ID" value="KZO96707.1"/>
    <property type="molecule type" value="Genomic_DNA"/>
</dbReference>
<evidence type="ECO:0000256" key="1">
    <source>
        <dbReference type="ARBA" id="ARBA00013134"/>
    </source>
</evidence>
<dbReference type="AlphaFoldDB" id="A0A167MH90"/>
<evidence type="ECO:0000313" key="4">
    <source>
        <dbReference type="EMBL" id="KZO96707.1"/>
    </source>
</evidence>
<dbReference type="PANTHER" id="PTHR48094:SF22">
    <property type="entry name" value="DJ-1_PFPI DOMAIN-CONTAINING PROTEIN"/>
    <property type="match status" value="1"/>
</dbReference>
<sequence length="260" mass="27730">MEASEAPAEPTGKILIILSDASTFPVEKKDGSVAQEESGVFVAELAKPLERLLDAGFEVTFASPGGKGPNLDLISTSLMAYLGNYWSKKKDLSLLEKMKAENNFSSPRPFASIPDDELESFNGVFIPGGHAPLADLGDNPDLGRILWHFHDEGKPTAALCHGPYALLSTIHSSDSPGFAYTGYQITAWSNAEERVIETMKGGTIPKVEDALTQAGAQFVSNVGLKLAGDITHDRELVTASNPTGVATLGEEFLEMLTGGY</sequence>
<reference evidence="4 5" key="1">
    <citation type="journal article" date="2016" name="Mol. Biol. Evol.">
        <title>Comparative Genomics of Early-Diverging Mushroom-Forming Fungi Provides Insights into the Origins of Lignocellulose Decay Capabilities.</title>
        <authorList>
            <person name="Nagy L.G."/>
            <person name="Riley R."/>
            <person name="Tritt A."/>
            <person name="Adam C."/>
            <person name="Daum C."/>
            <person name="Floudas D."/>
            <person name="Sun H."/>
            <person name="Yadav J.S."/>
            <person name="Pangilinan J."/>
            <person name="Larsson K.H."/>
            <person name="Matsuura K."/>
            <person name="Barry K."/>
            <person name="Labutti K."/>
            <person name="Kuo R."/>
            <person name="Ohm R.A."/>
            <person name="Bhattacharya S.S."/>
            <person name="Shirouzu T."/>
            <person name="Yoshinaga Y."/>
            <person name="Martin F.M."/>
            <person name="Grigoriev I.V."/>
            <person name="Hibbett D.S."/>
        </authorList>
    </citation>
    <scope>NUCLEOTIDE SEQUENCE [LARGE SCALE GENOMIC DNA]</scope>
    <source>
        <strain evidence="4 5">TUFC12733</strain>
    </source>
</reference>
<accession>A0A167MH90</accession>
<dbReference type="SUPFAM" id="SSF52317">
    <property type="entry name" value="Class I glutamine amidotransferase-like"/>
    <property type="match status" value="1"/>
</dbReference>
<comment type="catalytic activity">
    <reaction evidence="2">
        <text>methylglyoxal + H2O = (R)-lactate + H(+)</text>
        <dbReference type="Rhea" id="RHEA:27754"/>
        <dbReference type="ChEBI" id="CHEBI:15377"/>
        <dbReference type="ChEBI" id="CHEBI:15378"/>
        <dbReference type="ChEBI" id="CHEBI:16004"/>
        <dbReference type="ChEBI" id="CHEBI:17158"/>
        <dbReference type="EC" id="4.2.1.130"/>
    </reaction>
</comment>
<keyword evidence="5" id="KW-1185">Reference proteome</keyword>
<dbReference type="GO" id="GO:0019172">
    <property type="term" value="F:glyoxalase III activity"/>
    <property type="evidence" value="ECO:0007669"/>
    <property type="project" value="UniProtKB-EC"/>
</dbReference>
<dbReference type="InterPro" id="IPR050325">
    <property type="entry name" value="Prot/Nucl_acid_deglycase"/>
</dbReference>
<organism evidence="4 5">
    <name type="scientific">Calocera viscosa (strain TUFC12733)</name>
    <dbReference type="NCBI Taxonomy" id="1330018"/>
    <lineage>
        <taxon>Eukaryota</taxon>
        <taxon>Fungi</taxon>
        <taxon>Dikarya</taxon>
        <taxon>Basidiomycota</taxon>
        <taxon>Agaricomycotina</taxon>
        <taxon>Dacrymycetes</taxon>
        <taxon>Dacrymycetales</taxon>
        <taxon>Dacrymycetaceae</taxon>
        <taxon>Calocera</taxon>
    </lineage>
</organism>
<dbReference type="PANTHER" id="PTHR48094">
    <property type="entry name" value="PROTEIN/NUCLEIC ACID DEGLYCASE DJ-1-RELATED"/>
    <property type="match status" value="1"/>
</dbReference>
<dbReference type="CDD" id="cd03141">
    <property type="entry name" value="GATase1_Hsp31_like"/>
    <property type="match status" value="1"/>
</dbReference>
<dbReference type="InterPro" id="IPR002818">
    <property type="entry name" value="DJ-1/PfpI"/>
</dbReference>
<proteinExistence type="predicted"/>
<dbReference type="STRING" id="1330018.A0A167MH90"/>
<dbReference type="InterPro" id="IPR029062">
    <property type="entry name" value="Class_I_gatase-like"/>
</dbReference>
<dbReference type="Gene3D" id="3.40.50.880">
    <property type="match status" value="1"/>
</dbReference>
<dbReference type="GO" id="GO:0005737">
    <property type="term" value="C:cytoplasm"/>
    <property type="evidence" value="ECO:0007669"/>
    <property type="project" value="TreeGrafter"/>
</dbReference>
<protein>
    <recommendedName>
        <fullName evidence="1">D-lactate dehydratase</fullName>
        <ecNumber evidence="1">4.2.1.130</ecNumber>
    </recommendedName>
</protein>
<evidence type="ECO:0000259" key="3">
    <source>
        <dbReference type="Pfam" id="PF01965"/>
    </source>
</evidence>
<evidence type="ECO:0000256" key="2">
    <source>
        <dbReference type="ARBA" id="ARBA00048082"/>
    </source>
</evidence>
<dbReference type="Pfam" id="PF01965">
    <property type="entry name" value="DJ-1_PfpI"/>
    <property type="match status" value="1"/>
</dbReference>
<dbReference type="GO" id="GO:0019243">
    <property type="term" value="P:methylglyoxal catabolic process to D-lactate via S-lactoyl-glutathione"/>
    <property type="evidence" value="ECO:0007669"/>
    <property type="project" value="TreeGrafter"/>
</dbReference>
<name>A0A167MH90_CALVF</name>